<proteinExistence type="predicted"/>
<name>A0A815T4P8_9BILA</name>
<sequence>MNNIYRLMIDNDLPTLKCFSLICYDSTQGYANLILPLRRRMSYLEELTLYLHILGGSTFISGTHLDNEILSHMPRLHTFSFYFASENAIADPDIHISN</sequence>
<gene>
    <name evidence="1" type="ORF">ZHD862_LOCUS37352</name>
</gene>
<accession>A0A815T4P8</accession>
<dbReference type="AlphaFoldDB" id="A0A815T4P8"/>
<evidence type="ECO:0000313" key="2">
    <source>
        <dbReference type="Proteomes" id="UP000663864"/>
    </source>
</evidence>
<reference evidence="1" key="1">
    <citation type="submission" date="2021-02" db="EMBL/GenBank/DDBJ databases">
        <authorList>
            <person name="Nowell W R."/>
        </authorList>
    </citation>
    <scope>NUCLEOTIDE SEQUENCE</scope>
</reference>
<protein>
    <submittedName>
        <fullName evidence="1">Uncharacterized protein</fullName>
    </submittedName>
</protein>
<dbReference type="Proteomes" id="UP000663864">
    <property type="component" value="Unassembled WGS sequence"/>
</dbReference>
<organism evidence="1 2">
    <name type="scientific">Rotaria sordida</name>
    <dbReference type="NCBI Taxonomy" id="392033"/>
    <lineage>
        <taxon>Eukaryota</taxon>
        <taxon>Metazoa</taxon>
        <taxon>Spiralia</taxon>
        <taxon>Gnathifera</taxon>
        <taxon>Rotifera</taxon>
        <taxon>Eurotatoria</taxon>
        <taxon>Bdelloidea</taxon>
        <taxon>Philodinida</taxon>
        <taxon>Philodinidae</taxon>
        <taxon>Rotaria</taxon>
    </lineage>
</organism>
<comment type="caution">
    <text evidence="1">The sequence shown here is derived from an EMBL/GenBank/DDBJ whole genome shotgun (WGS) entry which is preliminary data.</text>
</comment>
<evidence type="ECO:0000313" key="1">
    <source>
        <dbReference type="EMBL" id="CAF1498879.1"/>
    </source>
</evidence>
<dbReference type="EMBL" id="CAJNOT010006959">
    <property type="protein sequence ID" value="CAF1498879.1"/>
    <property type="molecule type" value="Genomic_DNA"/>
</dbReference>